<comment type="caution">
    <text evidence="2">The sequence shown here is derived from an EMBL/GenBank/DDBJ whole genome shotgun (WGS) entry which is preliminary data.</text>
</comment>
<accession>A0A3A5HAA4</accession>
<keyword evidence="1" id="KW-0472">Membrane</keyword>
<keyword evidence="3" id="KW-1185">Reference proteome</keyword>
<dbReference type="EMBL" id="QYRP01000002">
    <property type="protein sequence ID" value="RJS46325.1"/>
    <property type="molecule type" value="Genomic_DNA"/>
</dbReference>
<feature type="transmembrane region" description="Helical" evidence="1">
    <location>
        <begin position="60"/>
        <end position="82"/>
    </location>
</feature>
<evidence type="ECO:0000256" key="1">
    <source>
        <dbReference type="SAM" id="Phobius"/>
    </source>
</evidence>
<evidence type="ECO:0000313" key="2">
    <source>
        <dbReference type="EMBL" id="RJS46325.1"/>
    </source>
</evidence>
<keyword evidence="1" id="KW-1133">Transmembrane helix</keyword>
<name>A0A3A5HAA4_9ACTN</name>
<reference evidence="3" key="1">
    <citation type="submission" date="2018-09" db="EMBL/GenBank/DDBJ databases">
        <authorList>
            <person name="Zhu H."/>
        </authorList>
    </citation>
    <scope>NUCLEOTIDE SEQUENCE [LARGE SCALE GENOMIC DNA]</scope>
    <source>
        <strain evidence="3">K1W22B-1</strain>
    </source>
</reference>
<keyword evidence="1" id="KW-0812">Transmembrane</keyword>
<organism evidence="2 3">
    <name type="scientific">Nocardioides cavernaquae</name>
    <dbReference type="NCBI Taxonomy" id="2321396"/>
    <lineage>
        <taxon>Bacteria</taxon>
        <taxon>Bacillati</taxon>
        <taxon>Actinomycetota</taxon>
        <taxon>Actinomycetes</taxon>
        <taxon>Propionibacteriales</taxon>
        <taxon>Nocardioidaceae</taxon>
        <taxon>Nocardioides</taxon>
    </lineage>
</organism>
<sequence>MNDDELRALIRAADPASDVDEKRAPSWIQDLVEETVMTHDADEGVAKVGGSARKAPARGLWIAAAAAALVVGGGALAATILATDGDGTGGAGDDAPRKELALTLAPQDAMQMCMAFSPEALRPLEVAFSGTVDDVEGDTVTLSPDHWYAGDTGADVVVVTAGSPEVLLEGGITFAEGERYLVGAFDGAVATCGLSAPWSTEMAAAYDEAF</sequence>
<protein>
    <submittedName>
        <fullName evidence="2">Uncharacterized protein</fullName>
    </submittedName>
</protein>
<dbReference type="Proteomes" id="UP000276542">
    <property type="component" value="Unassembled WGS sequence"/>
</dbReference>
<dbReference type="RefSeq" id="WP_120060298.1">
    <property type="nucleotide sequence ID" value="NZ_QYRP01000002.1"/>
</dbReference>
<evidence type="ECO:0000313" key="3">
    <source>
        <dbReference type="Proteomes" id="UP000276542"/>
    </source>
</evidence>
<gene>
    <name evidence="2" type="ORF">D4739_08935</name>
</gene>
<dbReference type="OrthoDB" id="5117757at2"/>
<dbReference type="AlphaFoldDB" id="A0A3A5HAA4"/>
<proteinExistence type="predicted"/>